<evidence type="ECO:0000313" key="1">
    <source>
        <dbReference type="EMBL" id="CEP18552.1"/>
    </source>
</evidence>
<accession>A0A0B7NME3</accession>
<dbReference type="Proteomes" id="UP000054107">
    <property type="component" value="Unassembled WGS sequence"/>
</dbReference>
<name>A0A0B7NME3_9FUNG</name>
<evidence type="ECO:0008006" key="3">
    <source>
        <dbReference type="Google" id="ProtNLM"/>
    </source>
</evidence>
<dbReference type="AlphaFoldDB" id="A0A0B7NME3"/>
<keyword evidence="2" id="KW-1185">Reference proteome</keyword>
<evidence type="ECO:0000313" key="2">
    <source>
        <dbReference type="Proteomes" id="UP000054107"/>
    </source>
</evidence>
<gene>
    <name evidence="1" type="primary">PARPA_12858.1 scaffold 45629</name>
</gene>
<dbReference type="EMBL" id="LN733868">
    <property type="protein sequence ID" value="CEP18552.1"/>
    <property type="molecule type" value="Genomic_DNA"/>
</dbReference>
<organism evidence="1 2">
    <name type="scientific">Parasitella parasitica</name>
    <dbReference type="NCBI Taxonomy" id="35722"/>
    <lineage>
        <taxon>Eukaryota</taxon>
        <taxon>Fungi</taxon>
        <taxon>Fungi incertae sedis</taxon>
        <taxon>Mucoromycota</taxon>
        <taxon>Mucoromycotina</taxon>
        <taxon>Mucoromycetes</taxon>
        <taxon>Mucorales</taxon>
        <taxon>Mucorineae</taxon>
        <taxon>Mucoraceae</taxon>
        <taxon>Parasitella</taxon>
    </lineage>
</organism>
<proteinExistence type="predicted"/>
<protein>
    <recommendedName>
        <fullName evidence="3">Integrase zinc-binding domain-containing protein</fullName>
    </recommendedName>
</protein>
<dbReference type="STRING" id="35722.A0A0B7NME3"/>
<sequence>MEFNFDVIYLKGIDNVLADQLSRLFPPVDKLGEDIVLEKDNKMTYKRKNITYKKVNGTVRAIRRNTKNKFDISKHVEYNSGDYFTPPKEERKAILLRAHVFGHFGSESIRKDCILWKGGIDEKRDSKLSSASPVNANAKIVDLGPCSR</sequence>
<reference evidence="1 2" key="1">
    <citation type="submission" date="2014-09" db="EMBL/GenBank/DDBJ databases">
        <authorList>
            <person name="Ellenberger Sabrina"/>
        </authorList>
    </citation>
    <scope>NUCLEOTIDE SEQUENCE [LARGE SCALE GENOMIC DNA]</scope>
    <source>
        <strain evidence="1 2">CBS 412.66</strain>
    </source>
</reference>